<reference evidence="1" key="1">
    <citation type="submission" date="2025-08" db="UniProtKB">
        <authorList>
            <consortium name="Ensembl"/>
        </authorList>
    </citation>
    <scope>IDENTIFICATION</scope>
</reference>
<evidence type="ECO:0000313" key="1">
    <source>
        <dbReference type="Ensembl" id="ENSHCOP00000021851.1"/>
    </source>
</evidence>
<evidence type="ECO:0000313" key="2">
    <source>
        <dbReference type="Proteomes" id="UP000264820"/>
    </source>
</evidence>
<organism evidence="1 2">
    <name type="scientific">Hippocampus comes</name>
    <name type="common">Tiger tail seahorse</name>
    <dbReference type="NCBI Taxonomy" id="109280"/>
    <lineage>
        <taxon>Eukaryota</taxon>
        <taxon>Metazoa</taxon>
        <taxon>Chordata</taxon>
        <taxon>Craniata</taxon>
        <taxon>Vertebrata</taxon>
        <taxon>Euteleostomi</taxon>
        <taxon>Actinopterygii</taxon>
        <taxon>Neopterygii</taxon>
        <taxon>Teleostei</taxon>
        <taxon>Neoteleostei</taxon>
        <taxon>Acanthomorphata</taxon>
        <taxon>Syngnathiaria</taxon>
        <taxon>Syngnathiformes</taxon>
        <taxon>Syngnathoidei</taxon>
        <taxon>Syngnathidae</taxon>
        <taxon>Hippocampus</taxon>
    </lineage>
</organism>
<reference evidence="1" key="2">
    <citation type="submission" date="2025-09" db="UniProtKB">
        <authorList>
            <consortium name="Ensembl"/>
        </authorList>
    </citation>
    <scope>IDENTIFICATION</scope>
</reference>
<dbReference type="Proteomes" id="UP000264820">
    <property type="component" value="Unplaced"/>
</dbReference>
<dbReference type="Ensembl" id="ENSHCOT00000002558.1">
    <property type="protein sequence ID" value="ENSHCOP00000021851.1"/>
    <property type="gene ID" value="ENSHCOG00000009032.1"/>
</dbReference>
<keyword evidence="2" id="KW-1185">Reference proteome</keyword>
<sequence length="83" mass="9673">LELSTEWSTAVMRVIQLDVLSICICCASIMSSDPFSRPLYRGGFFPVDIRPRLPQQRREELPVTWDVSFSASFFFPHRIHRTK</sequence>
<proteinExistence type="predicted"/>
<protein>
    <submittedName>
        <fullName evidence="1">Uncharacterized protein</fullName>
    </submittedName>
</protein>
<name>A0A3Q3DVS3_HIPCM</name>
<dbReference type="AlphaFoldDB" id="A0A3Q3DVS3"/>
<accession>A0A3Q3DVS3</accession>